<evidence type="ECO:0000256" key="3">
    <source>
        <dbReference type="ARBA" id="ARBA00009014"/>
    </source>
</evidence>
<evidence type="ECO:0000256" key="10">
    <source>
        <dbReference type="ARBA" id="ARBA00023027"/>
    </source>
</evidence>
<evidence type="ECO:0000256" key="12">
    <source>
        <dbReference type="ARBA" id="ARBA00033140"/>
    </source>
</evidence>
<dbReference type="Proteomes" id="UP000223606">
    <property type="component" value="Chromosome 1"/>
</dbReference>
<comment type="pathway">
    <text evidence="2">Cofactor biosynthesis; NAD(+) biosynthesis; deamido-NAD(+) from nicotinate D-ribonucleotide: step 1/1.</text>
</comment>
<dbReference type="KEGG" id="hdi:HDIA_3995"/>
<dbReference type="GO" id="GO:0009435">
    <property type="term" value="P:NAD+ biosynthetic process"/>
    <property type="evidence" value="ECO:0007669"/>
    <property type="project" value="InterPro"/>
</dbReference>
<dbReference type="EC" id="2.7.7.18" evidence="4"/>
<keyword evidence="18" id="KW-1185">Reference proteome</keyword>
<evidence type="ECO:0000256" key="1">
    <source>
        <dbReference type="ARBA" id="ARBA00002324"/>
    </source>
</evidence>
<dbReference type="PANTHER" id="PTHR39321">
    <property type="entry name" value="NICOTINATE-NUCLEOTIDE ADENYLYLTRANSFERASE-RELATED"/>
    <property type="match status" value="1"/>
</dbReference>
<keyword evidence="10" id="KW-0520">NAD</keyword>
<evidence type="ECO:0000256" key="5">
    <source>
        <dbReference type="ARBA" id="ARBA00022642"/>
    </source>
</evidence>
<keyword evidence="5" id="KW-0662">Pyridine nucleotide biosynthesis</keyword>
<evidence type="ECO:0000256" key="15">
    <source>
        <dbReference type="SAM" id="MobiDB-lite"/>
    </source>
</evidence>
<dbReference type="SUPFAM" id="SSF52374">
    <property type="entry name" value="Nucleotidylyl transferase"/>
    <property type="match status" value="1"/>
</dbReference>
<dbReference type="EMBL" id="LT960614">
    <property type="protein sequence ID" value="SON57536.1"/>
    <property type="molecule type" value="Genomic_DNA"/>
</dbReference>
<accession>A0A2C9DBA7</accession>
<evidence type="ECO:0000256" key="14">
    <source>
        <dbReference type="ARBA" id="ARBA00048721"/>
    </source>
</evidence>
<evidence type="ECO:0000313" key="17">
    <source>
        <dbReference type="EMBL" id="SON57536.1"/>
    </source>
</evidence>
<evidence type="ECO:0000256" key="4">
    <source>
        <dbReference type="ARBA" id="ARBA00012389"/>
    </source>
</evidence>
<feature type="domain" description="Cytidyltransferase-like" evidence="16">
    <location>
        <begin position="4"/>
        <end position="160"/>
    </location>
</feature>
<dbReference type="InterPro" id="IPR014729">
    <property type="entry name" value="Rossmann-like_a/b/a_fold"/>
</dbReference>
<dbReference type="PANTHER" id="PTHR39321:SF3">
    <property type="entry name" value="PHOSPHOPANTETHEINE ADENYLYLTRANSFERASE"/>
    <property type="match status" value="1"/>
</dbReference>
<comment type="catalytic activity">
    <reaction evidence="14">
        <text>nicotinate beta-D-ribonucleotide + ATP + H(+) = deamido-NAD(+) + diphosphate</text>
        <dbReference type="Rhea" id="RHEA:22860"/>
        <dbReference type="ChEBI" id="CHEBI:15378"/>
        <dbReference type="ChEBI" id="CHEBI:30616"/>
        <dbReference type="ChEBI" id="CHEBI:33019"/>
        <dbReference type="ChEBI" id="CHEBI:57502"/>
        <dbReference type="ChEBI" id="CHEBI:58437"/>
        <dbReference type="EC" id="2.7.7.18"/>
    </reaction>
</comment>
<evidence type="ECO:0000256" key="13">
    <source>
        <dbReference type="ARBA" id="ARBA00033353"/>
    </source>
</evidence>
<evidence type="ECO:0000256" key="6">
    <source>
        <dbReference type="ARBA" id="ARBA00022679"/>
    </source>
</evidence>
<keyword evidence="6 17" id="KW-0808">Transferase</keyword>
<reference evidence="18" key="1">
    <citation type="submission" date="2017-09" db="EMBL/GenBank/DDBJ databases">
        <title>Genome sequence of Nannocystis excedens DSM 71.</title>
        <authorList>
            <person name="Blom J."/>
        </authorList>
    </citation>
    <scope>NUCLEOTIDE SEQUENCE [LARGE SCALE GENOMIC DNA]</scope>
    <source>
        <strain evidence="18">type strain: E19</strain>
    </source>
</reference>
<organism evidence="17 18">
    <name type="scientific">Hartmannibacter diazotrophicus</name>
    <dbReference type="NCBI Taxonomy" id="1482074"/>
    <lineage>
        <taxon>Bacteria</taxon>
        <taxon>Pseudomonadati</taxon>
        <taxon>Pseudomonadota</taxon>
        <taxon>Alphaproteobacteria</taxon>
        <taxon>Hyphomicrobiales</taxon>
        <taxon>Pleomorphomonadaceae</taxon>
        <taxon>Hartmannibacter</taxon>
    </lineage>
</organism>
<evidence type="ECO:0000256" key="9">
    <source>
        <dbReference type="ARBA" id="ARBA00022840"/>
    </source>
</evidence>
<proteinExistence type="inferred from homology"/>
<dbReference type="InterPro" id="IPR005248">
    <property type="entry name" value="NadD/NMNAT"/>
</dbReference>
<feature type="region of interest" description="Disordered" evidence="15">
    <location>
        <begin position="156"/>
        <end position="178"/>
    </location>
</feature>
<dbReference type="InterPro" id="IPR004821">
    <property type="entry name" value="Cyt_trans-like"/>
</dbReference>
<dbReference type="Pfam" id="PF01467">
    <property type="entry name" value="CTP_transf_like"/>
    <property type="match status" value="1"/>
</dbReference>
<name>A0A2C9DBA7_9HYPH</name>
<evidence type="ECO:0000256" key="11">
    <source>
        <dbReference type="ARBA" id="ARBA00031253"/>
    </source>
</evidence>
<sequence>MRRARLDRVWWLVTPGNPLKDTGRLPSMAERMDNARQLARHPRMIVTDLEARLRTRYTIDLIRRLTRMRPNVRFVLVIGADNWATIHRWGDWREIVETVPVVVVDRPGASLKALNSPAARTFARYRIDASDAACIASLKPPAWVFLTGRRSPLSSTELRRNRRDTRTGTESPAAESAV</sequence>
<dbReference type="AlphaFoldDB" id="A0A2C9DBA7"/>
<gene>
    <name evidence="17" type="primary">nadD</name>
    <name evidence="17" type="ORF">HDIA_3995</name>
</gene>
<comment type="function">
    <text evidence="1">Catalyzes the reversible adenylation of nicotinate mononucleotide (NaMN) to nicotinic acid adenine dinucleotide (NaAD).</text>
</comment>
<dbReference type="GO" id="GO:0004515">
    <property type="term" value="F:nicotinate-nucleotide adenylyltransferase activity"/>
    <property type="evidence" value="ECO:0007669"/>
    <property type="project" value="UniProtKB-EC"/>
</dbReference>
<keyword evidence="7 17" id="KW-0548">Nucleotidyltransferase</keyword>
<evidence type="ECO:0000313" key="18">
    <source>
        <dbReference type="Proteomes" id="UP000223606"/>
    </source>
</evidence>
<keyword evidence="9" id="KW-0067">ATP-binding</keyword>
<protein>
    <recommendedName>
        <fullName evidence="4">nicotinate-nucleotide adenylyltransferase</fullName>
        <ecNumber evidence="4">2.7.7.18</ecNumber>
    </recommendedName>
    <alternativeName>
        <fullName evidence="13">Deamido-NAD(+) diphosphorylase</fullName>
    </alternativeName>
    <alternativeName>
        <fullName evidence="12">Deamido-NAD(+) pyrophosphorylase</fullName>
    </alternativeName>
    <alternativeName>
        <fullName evidence="11">Nicotinate mononucleotide adenylyltransferase</fullName>
    </alternativeName>
</protein>
<dbReference type="GO" id="GO:0005524">
    <property type="term" value="F:ATP binding"/>
    <property type="evidence" value="ECO:0007669"/>
    <property type="project" value="UniProtKB-KW"/>
</dbReference>
<evidence type="ECO:0000256" key="2">
    <source>
        <dbReference type="ARBA" id="ARBA00005019"/>
    </source>
</evidence>
<dbReference type="Gene3D" id="3.40.50.620">
    <property type="entry name" value="HUPs"/>
    <property type="match status" value="1"/>
</dbReference>
<comment type="similarity">
    <text evidence="3">Belongs to the NadD family.</text>
</comment>
<evidence type="ECO:0000259" key="16">
    <source>
        <dbReference type="Pfam" id="PF01467"/>
    </source>
</evidence>
<keyword evidence="8" id="KW-0547">Nucleotide-binding</keyword>
<evidence type="ECO:0000256" key="8">
    <source>
        <dbReference type="ARBA" id="ARBA00022741"/>
    </source>
</evidence>
<evidence type="ECO:0000256" key="7">
    <source>
        <dbReference type="ARBA" id="ARBA00022695"/>
    </source>
</evidence>